<dbReference type="RefSeq" id="WP_084851724.1">
    <property type="nucleotide sequence ID" value="NZ_CP061724.1"/>
</dbReference>
<proteinExistence type="predicted"/>
<dbReference type="Proteomes" id="UP000516786">
    <property type="component" value="Plasmid pZXPA-20-602k"/>
</dbReference>
<protein>
    <submittedName>
        <fullName evidence="1">Uncharacterized protein</fullName>
    </submittedName>
</protein>
<evidence type="ECO:0000313" key="2">
    <source>
        <dbReference type="EMBL" id="QOD01446.1"/>
    </source>
</evidence>
<accession>A0A1X0ZNB2</accession>
<evidence type="ECO:0000313" key="1">
    <source>
        <dbReference type="EMBL" id="ORL58757.1"/>
    </source>
</evidence>
<evidence type="ECO:0000313" key="4">
    <source>
        <dbReference type="Proteomes" id="UP000516786"/>
    </source>
</evidence>
<dbReference type="EMBL" id="CP061724">
    <property type="protein sequence ID" value="QOD01446.1"/>
    <property type="molecule type" value="Genomic_DNA"/>
</dbReference>
<reference evidence="2 4" key="2">
    <citation type="submission" date="2020-09" db="EMBL/GenBank/DDBJ databases">
        <title>Co-existence of a novel multidrug-resistance efflux pump with carbapenem resistance gene blaVIM-2 in one megaplasmid in Pseudomonas putida.</title>
        <authorList>
            <person name="Peng K."/>
            <person name="Li R."/>
        </authorList>
    </citation>
    <scope>NUCLEOTIDE SEQUENCE [LARGE SCALE GENOMIC DNA]</scope>
    <source>
        <strain evidence="2 4">ZXPA-20</strain>
        <plasmid evidence="2 4">pZXPA-20-602k</plasmid>
    </source>
</reference>
<dbReference type="Proteomes" id="UP000193675">
    <property type="component" value="Unassembled WGS sequence"/>
</dbReference>
<dbReference type="AlphaFoldDB" id="A0A1X0ZNB2"/>
<gene>
    <name evidence="1" type="ORF">B7H17_24830</name>
    <name evidence="2" type="ORF">ID616_29895</name>
</gene>
<evidence type="ECO:0000313" key="3">
    <source>
        <dbReference type="Proteomes" id="UP000193675"/>
    </source>
</evidence>
<sequence>MTISAYQLLQSHGFQLMAGRQRVEVLAKMGQPIKMIDTEGNTFSVVITQGHVRIDDPIQDLYPPIMVERSHIAPVSVTTVAGKKLELRPILMNWVPSQDHGDWMRFIGHHVPGSALPEIDQRRLQVYMQQHQTEALTDGTGIYTLAGDSLAHCDPLNR</sequence>
<reference evidence="1 3" key="1">
    <citation type="submission" date="2017-04" db="EMBL/GenBank/DDBJ databases">
        <title>Presence of VIM-2 positive Pseudomonas species in chickens and their surrounding environment.</title>
        <authorList>
            <person name="Zhang R."/>
        </authorList>
    </citation>
    <scope>NUCLEOTIDE SEQUENCE [LARGE SCALE GENOMIC DNA]</scope>
    <source>
        <strain evidence="1 3">DZ-C18</strain>
    </source>
</reference>
<geneLocation type="plasmid" evidence="2 4">
    <name>pZXPA-20-602k</name>
</geneLocation>
<organism evidence="1 3">
    <name type="scientific">Pseudomonas putida</name>
    <name type="common">Arthrobacter siderocapsulatus</name>
    <dbReference type="NCBI Taxonomy" id="303"/>
    <lineage>
        <taxon>Bacteria</taxon>
        <taxon>Pseudomonadati</taxon>
        <taxon>Pseudomonadota</taxon>
        <taxon>Gammaproteobacteria</taxon>
        <taxon>Pseudomonadales</taxon>
        <taxon>Pseudomonadaceae</taxon>
        <taxon>Pseudomonas</taxon>
    </lineage>
</organism>
<keyword evidence="2" id="KW-0614">Plasmid</keyword>
<dbReference type="EMBL" id="NBWC01000049">
    <property type="protein sequence ID" value="ORL58757.1"/>
    <property type="molecule type" value="Genomic_DNA"/>
</dbReference>
<name>A0A1X0ZNB2_PSEPU</name>